<gene>
    <name evidence="1" type="ORF">HUJ06_028830</name>
</gene>
<evidence type="ECO:0000313" key="1">
    <source>
        <dbReference type="EMBL" id="DAD27362.1"/>
    </source>
</evidence>
<accession>A0A822Y536</accession>
<dbReference type="EMBL" id="DUZY01000002">
    <property type="protein sequence ID" value="DAD27362.1"/>
    <property type="molecule type" value="Genomic_DNA"/>
</dbReference>
<name>A0A822Y536_NELNU</name>
<proteinExistence type="predicted"/>
<keyword evidence="2" id="KW-1185">Reference proteome</keyword>
<reference evidence="1 2" key="1">
    <citation type="journal article" date="2020" name="Mol. Biol. Evol.">
        <title>Distinct Expression and Methylation Patterns for Genes with Different Fates following a Single Whole-Genome Duplication in Flowering Plants.</title>
        <authorList>
            <person name="Shi T."/>
            <person name="Rahmani R.S."/>
            <person name="Gugger P.F."/>
            <person name="Wang M."/>
            <person name="Li H."/>
            <person name="Zhang Y."/>
            <person name="Li Z."/>
            <person name="Wang Q."/>
            <person name="Van de Peer Y."/>
            <person name="Marchal K."/>
            <person name="Chen J."/>
        </authorList>
    </citation>
    <scope>NUCLEOTIDE SEQUENCE [LARGE SCALE GENOMIC DNA]</scope>
    <source>
        <tissue evidence="1">Leaf</tissue>
    </source>
</reference>
<comment type="caution">
    <text evidence="1">The sequence shown here is derived from an EMBL/GenBank/DDBJ whole genome shotgun (WGS) entry which is preliminary data.</text>
</comment>
<dbReference type="AlphaFoldDB" id="A0A822Y536"/>
<dbReference type="Proteomes" id="UP000607653">
    <property type="component" value="Unassembled WGS sequence"/>
</dbReference>
<sequence length="48" mass="5584">MPPKLANSTKLKMHVYMEFMADEPFANSEDVWNKPLGRGNEVKLHPRE</sequence>
<organism evidence="1 2">
    <name type="scientific">Nelumbo nucifera</name>
    <name type="common">Sacred lotus</name>
    <dbReference type="NCBI Taxonomy" id="4432"/>
    <lineage>
        <taxon>Eukaryota</taxon>
        <taxon>Viridiplantae</taxon>
        <taxon>Streptophyta</taxon>
        <taxon>Embryophyta</taxon>
        <taxon>Tracheophyta</taxon>
        <taxon>Spermatophyta</taxon>
        <taxon>Magnoliopsida</taxon>
        <taxon>Proteales</taxon>
        <taxon>Nelumbonaceae</taxon>
        <taxon>Nelumbo</taxon>
    </lineage>
</organism>
<evidence type="ECO:0000313" key="2">
    <source>
        <dbReference type="Proteomes" id="UP000607653"/>
    </source>
</evidence>
<protein>
    <submittedName>
        <fullName evidence="1">Uncharacterized protein</fullName>
    </submittedName>
</protein>